<dbReference type="CDD" id="cd00338">
    <property type="entry name" value="Ser_Recombinase"/>
    <property type="match status" value="1"/>
</dbReference>
<feature type="domain" description="Resolvase/invertase-type recombinase catalytic" evidence="1">
    <location>
        <begin position="1"/>
        <end position="121"/>
    </location>
</feature>
<dbReference type="Gene3D" id="3.90.1750.20">
    <property type="entry name" value="Putative Large Serine Recombinase, Chain B, Domain 2"/>
    <property type="match status" value="1"/>
</dbReference>
<dbReference type="Pfam" id="PF00239">
    <property type="entry name" value="Resolvase"/>
    <property type="match status" value="1"/>
</dbReference>
<protein>
    <submittedName>
        <fullName evidence="2">Site-specific recombinase</fullName>
    </submittedName>
</protein>
<dbReference type="SMART" id="SM00857">
    <property type="entry name" value="Resolvase"/>
    <property type="match status" value="1"/>
</dbReference>
<dbReference type="GO" id="GO:0000150">
    <property type="term" value="F:DNA strand exchange activity"/>
    <property type="evidence" value="ECO:0007669"/>
    <property type="project" value="InterPro"/>
</dbReference>
<evidence type="ECO:0000313" key="2">
    <source>
        <dbReference type="EMBL" id="EKC71979.1"/>
    </source>
</evidence>
<proteinExistence type="predicted"/>
<accession>K1TWJ6</accession>
<reference evidence="2" key="1">
    <citation type="journal article" date="2013" name="Environ. Microbiol.">
        <title>Microbiota from the distal guts of lean and obese adolescents exhibit partial functional redundancy besides clear differences in community structure.</title>
        <authorList>
            <person name="Ferrer M."/>
            <person name="Ruiz A."/>
            <person name="Lanza F."/>
            <person name="Haange S.B."/>
            <person name="Oberbach A."/>
            <person name="Till H."/>
            <person name="Bargiela R."/>
            <person name="Campoy C."/>
            <person name="Segura M.T."/>
            <person name="Richter M."/>
            <person name="von Bergen M."/>
            <person name="Seifert J."/>
            <person name="Suarez A."/>
        </authorList>
    </citation>
    <scope>NUCLEOTIDE SEQUENCE</scope>
</reference>
<dbReference type="InterPro" id="IPR036162">
    <property type="entry name" value="Resolvase-like_N_sf"/>
</dbReference>
<dbReference type="PANTHER" id="PTHR30461">
    <property type="entry name" value="DNA-INVERTASE FROM LAMBDOID PROPHAGE"/>
    <property type="match status" value="1"/>
</dbReference>
<name>K1TWJ6_9ZZZZ</name>
<organism evidence="2">
    <name type="scientific">human gut metagenome</name>
    <dbReference type="NCBI Taxonomy" id="408170"/>
    <lineage>
        <taxon>unclassified sequences</taxon>
        <taxon>metagenomes</taxon>
        <taxon>organismal metagenomes</taxon>
    </lineage>
</organism>
<gene>
    <name evidence="2" type="ORF">LEA_06977</name>
</gene>
<comment type="caution">
    <text evidence="2">The sequence shown here is derived from an EMBL/GenBank/DDBJ whole genome shotgun (WGS) entry which is preliminary data.</text>
</comment>
<dbReference type="InterPro" id="IPR006119">
    <property type="entry name" value="Resolv_N"/>
</dbReference>
<feature type="non-terminal residue" evidence="2">
    <location>
        <position position="172"/>
    </location>
</feature>
<dbReference type="Gene3D" id="3.40.50.1390">
    <property type="entry name" value="Resolvase, N-terminal catalytic domain"/>
    <property type="match status" value="1"/>
</dbReference>
<dbReference type="PROSITE" id="PS51736">
    <property type="entry name" value="RECOMBINASES_3"/>
    <property type="match status" value="1"/>
</dbReference>
<dbReference type="PANTHER" id="PTHR30461:SF23">
    <property type="entry name" value="DNA RECOMBINASE-RELATED"/>
    <property type="match status" value="1"/>
</dbReference>
<dbReference type="AlphaFoldDB" id="K1TWJ6"/>
<sequence>MIASRKDWCFAGLFADEGKSGTRADKRPEFNKMINDCLAGKIDYIITKSVSRFARNTVDCLDYVRMLKSKGIGVYFEEQQIDTLKTDSELYLVIYAGFAQSESESISKNITWSVRKKFEEGTPVFIYKRFLGYKKGADGEPEIVPSEAAIVERIFNLYLAGEPWTIFKMMQA</sequence>
<dbReference type="InterPro" id="IPR050639">
    <property type="entry name" value="SSR_resolvase"/>
</dbReference>
<dbReference type="EMBL" id="AJWY01004579">
    <property type="protein sequence ID" value="EKC71979.1"/>
    <property type="molecule type" value="Genomic_DNA"/>
</dbReference>
<dbReference type="InterPro" id="IPR038109">
    <property type="entry name" value="DNA_bind_recomb_sf"/>
</dbReference>
<dbReference type="GO" id="GO:0003677">
    <property type="term" value="F:DNA binding"/>
    <property type="evidence" value="ECO:0007669"/>
    <property type="project" value="InterPro"/>
</dbReference>
<dbReference type="SUPFAM" id="SSF53041">
    <property type="entry name" value="Resolvase-like"/>
    <property type="match status" value="1"/>
</dbReference>
<evidence type="ECO:0000259" key="1">
    <source>
        <dbReference type="PROSITE" id="PS51736"/>
    </source>
</evidence>